<dbReference type="Gene3D" id="2.40.70.10">
    <property type="entry name" value="Acid Proteases"/>
    <property type="match status" value="1"/>
</dbReference>
<dbReference type="InterPro" id="IPR050951">
    <property type="entry name" value="Retrovirus_Pol_polyprotein"/>
</dbReference>
<dbReference type="Proteomes" id="UP001152795">
    <property type="component" value="Unassembled WGS sequence"/>
</dbReference>
<dbReference type="GO" id="GO:0003676">
    <property type="term" value="F:nucleic acid binding"/>
    <property type="evidence" value="ECO:0007669"/>
    <property type="project" value="InterPro"/>
</dbReference>
<feature type="region of interest" description="Disordered" evidence="1">
    <location>
        <begin position="1316"/>
        <end position="1363"/>
    </location>
</feature>
<dbReference type="InterPro" id="IPR043128">
    <property type="entry name" value="Rev_trsase/Diguanyl_cyclase"/>
</dbReference>
<keyword evidence="3" id="KW-1185">Reference proteome</keyword>
<feature type="compositionally biased region" description="Basic and acidic residues" evidence="1">
    <location>
        <begin position="261"/>
        <end position="274"/>
    </location>
</feature>
<dbReference type="CDD" id="cd00303">
    <property type="entry name" value="retropepsin_like"/>
    <property type="match status" value="1"/>
</dbReference>
<dbReference type="InterPro" id="IPR036397">
    <property type="entry name" value="RNaseH_sf"/>
</dbReference>
<evidence type="ECO:0000313" key="2">
    <source>
        <dbReference type="EMBL" id="CAB4012825.1"/>
    </source>
</evidence>
<dbReference type="InterPro" id="IPR041577">
    <property type="entry name" value="RT_RNaseH_2"/>
</dbReference>
<gene>
    <name evidence="2" type="ORF">PACLA_8A062133</name>
</gene>
<dbReference type="SUPFAM" id="SSF53098">
    <property type="entry name" value="Ribonuclease H-like"/>
    <property type="match status" value="1"/>
</dbReference>
<dbReference type="FunFam" id="3.30.420.10:FF:000063">
    <property type="entry name" value="Retrovirus-related Pol polyprotein from transposon 297-like Protein"/>
    <property type="match status" value="1"/>
</dbReference>
<dbReference type="PROSITE" id="PS50878">
    <property type="entry name" value="RT_POL"/>
    <property type="match status" value="1"/>
</dbReference>
<dbReference type="EMBL" id="CACRXK020007646">
    <property type="protein sequence ID" value="CAB4012825.1"/>
    <property type="molecule type" value="Genomic_DNA"/>
</dbReference>
<dbReference type="PROSITE" id="PS50994">
    <property type="entry name" value="INTEGRASE"/>
    <property type="match status" value="1"/>
</dbReference>
<dbReference type="PANTHER" id="PTHR37984:SF11">
    <property type="entry name" value="INTEGRASE CATALYTIC DOMAIN-CONTAINING PROTEIN"/>
    <property type="match status" value="1"/>
</dbReference>
<sequence length="1363" mass="156444">MAAQNIQPMPAFEPRSDPTSTSARWTRWLERFNTYLLAADIKDDARKRALLLYQAGPEVHEIFKTLEEGETKDFKSAVKALTEYFEPEKNVIYRTYVFRQATQGKEESIDEFHTRLRGLAKYCEFTNIDFEIKMQIVTNGTSSRLRKKALQDPKYSLANMLIDGRKYETSSAQAVGIEEQFKTRENINATNAMAMTTPTEKKCYYCGFKYPHDNQPCPAKSAICNHCGIKGHFAKVCRTRGKSFASKGNLEKLQTQGFTSPDKRRQSRWDENKQRKQQAKAVGISQSEPNTESSEEEDYVYTVSQETREKTHTTVKINGQDVLFLVDTGATVDIIDSTTYAKLKRKSSLRKSSTKIYAYGFHTPLPLNGQFQATLESKKRYTVSQIYVIDGAGGNLLSAKTAQDLALVQLINTISGFPEQDKQTKTNQNNTHSTACETNPEINTSVPQSKDPKIQEMINKYSTVFKGQGKLNNQQIKLHIRDDVKPVMQRQRRIPYHVRKDVSKELKKLEEQDIVEKVANQPTPWISPIVVTPKKDGGIRLCVDMREANQAIERERHTMPTLQDFKAEVNGAKFFSKIDLKQAYHQLELHPDSRFITTFSTHEGLFQYKRLNYGTNSAAEIFQNVLQQNLSDIRGVKNLVDDIIIHGKTRKSHDEALENCLKRLAALNLKVKGEKCEFLQDEITFFGLKFTAAGTKPDPERIENMVRVPAPKTAGEVRSFLGMANTCHEYIPDYATITAPLRELTKKNIAFKWENRHQKAFEQLKKKLTSTPVMAYFDTKKRSLVIVDGSPYGISAILAQKEHHSQQYKILSYASRALSPVETRYSQTDIEGLSLVWGIEHFRMFLIGSEFDVITDHKALESIFNNPRSRPPARIERWMMRLQPFNFKVIYRKGSLNEADYLSRHPAVIEREQITSTSAEEYVNYVTNCSVPKSMTLDEIKKATHNDPVLQKVKKCLKEGKWDENDPDLKPFRLCADELTYNASAGILLKNTRLVIPTTLQERATKLGHIGHQGIEKTKSLLREKIWYPNMDKRVKEMVDKCIPCQAVGHGNNPEPMKITPTEDKPWTSVAIDFYGPVPRTGQYLLVVIDTYSKFPEVEIVNSTEAKTCIPKLDTIFARYGIPSKIKTDNGPPFNGKEFETYTKTLGIEWKTITPLWPQGNAVVERFMKPIGKLLKTADIEGKNWKQELQGFLLQYRSIPHQTTKVAPCELLFNRQIRGYLPELTRKKVVNRHKRAKQNLEQKKEENKEYYDRNKRTKEAGIKKGDIVICKQKKNNKLTSKFDPEHYTVVQRKYNTIIAERDGKTVTRNVSHFKKVVMEESEEEQEDTAPGRSTETEEPPKHKPSVRRSTRMKRPVIRYQYQT</sequence>
<dbReference type="InterPro" id="IPR021109">
    <property type="entry name" value="Peptidase_aspartic_dom_sf"/>
</dbReference>
<feature type="region of interest" description="Disordered" evidence="1">
    <location>
        <begin position="421"/>
        <end position="451"/>
    </location>
</feature>
<reference evidence="2" key="1">
    <citation type="submission" date="2020-04" db="EMBL/GenBank/DDBJ databases">
        <authorList>
            <person name="Alioto T."/>
            <person name="Alioto T."/>
            <person name="Gomez Garrido J."/>
        </authorList>
    </citation>
    <scope>NUCLEOTIDE SEQUENCE</scope>
    <source>
        <strain evidence="2">A484AB</strain>
    </source>
</reference>
<feature type="compositionally biased region" description="Polar residues" evidence="1">
    <location>
        <begin position="425"/>
        <end position="448"/>
    </location>
</feature>
<name>A0A7D9EQH8_PARCT</name>
<dbReference type="FunFam" id="3.30.70.270:FF:000023">
    <property type="entry name" value="Pol"/>
    <property type="match status" value="1"/>
</dbReference>
<dbReference type="OrthoDB" id="10060843at2759"/>
<dbReference type="Pfam" id="PF00665">
    <property type="entry name" value="rve"/>
    <property type="match status" value="1"/>
</dbReference>
<protein>
    <submittedName>
        <fullName evidence="2">Transposon Tf2-9 poly</fullName>
    </submittedName>
</protein>
<feature type="compositionally biased region" description="Basic and acidic residues" evidence="1">
    <location>
        <begin position="1238"/>
        <end position="1257"/>
    </location>
</feature>
<dbReference type="FunFam" id="1.10.340.70:FF:000004">
    <property type="entry name" value="Retrovirus-related Pol polyprotein from transposon 297-like Protein"/>
    <property type="match status" value="1"/>
</dbReference>
<proteinExistence type="predicted"/>
<dbReference type="Pfam" id="PF17921">
    <property type="entry name" value="Integrase_H2C2"/>
    <property type="match status" value="1"/>
</dbReference>
<dbReference type="InterPro" id="IPR000477">
    <property type="entry name" value="RT_dom"/>
</dbReference>
<feature type="region of interest" description="Disordered" evidence="1">
    <location>
        <begin position="1234"/>
        <end position="1257"/>
    </location>
</feature>
<dbReference type="InterPro" id="IPR012337">
    <property type="entry name" value="RNaseH-like_sf"/>
</dbReference>
<evidence type="ECO:0000313" key="3">
    <source>
        <dbReference type="Proteomes" id="UP001152795"/>
    </source>
</evidence>
<dbReference type="CDD" id="cd01647">
    <property type="entry name" value="RT_LTR"/>
    <property type="match status" value="1"/>
</dbReference>
<feature type="compositionally biased region" description="Basic residues" evidence="1">
    <location>
        <begin position="1342"/>
        <end position="1356"/>
    </location>
</feature>
<accession>A0A7D9EQH8</accession>
<dbReference type="PANTHER" id="PTHR37984">
    <property type="entry name" value="PROTEIN CBG26694"/>
    <property type="match status" value="1"/>
</dbReference>
<dbReference type="FunFam" id="3.10.10.10:FF:000003">
    <property type="entry name" value="Retrovirus-related Pol polyprotein from transposon 297-like Protein"/>
    <property type="match status" value="1"/>
</dbReference>
<evidence type="ECO:0000256" key="1">
    <source>
        <dbReference type="SAM" id="MobiDB-lite"/>
    </source>
</evidence>
<dbReference type="Gene3D" id="3.30.70.270">
    <property type="match status" value="2"/>
</dbReference>
<dbReference type="Pfam" id="PF17919">
    <property type="entry name" value="RT_RNaseH_2"/>
    <property type="match status" value="1"/>
</dbReference>
<feature type="region of interest" description="Disordered" evidence="1">
    <location>
        <begin position="248"/>
        <end position="298"/>
    </location>
</feature>
<dbReference type="InterPro" id="IPR001584">
    <property type="entry name" value="Integrase_cat-core"/>
</dbReference>
<dbReference type="SUPFAM" id="SSF56672">
    <property type="entry name" value="DNA/RNA polymerases"/>
    <property type="match status" value="1"/>
</dbReference>
<comment type="caution">
    <text evidence="2">The sequence shown here is derived from an EMBL/GenBank/DDBJ whole genome shotgun (WGS) entry which is preliminary data.</text>
</comment>
<feature type="region of interest" description="Disordered" evidence="1">
    <location>
        <begin position="1"/>
        <end position="20"/>
    </location>
</feature>
<dbReference type="SUPFAM" id="SSF50630">
    <property type="entry name" value="Acid proteases"/>
    <property type="match status" value="1"/>
</dbReference>
<dbReference type="Gene3D" id="1.10.340.70">
    <property type="match status" value="1"/>
</dbReference>
<dbReference type="GO" id="GO:0015074">
    <property type="term" value="P:DNA integration"/>
    <property type="evidence" value="ECO:0007669"/>
    <property type="project" value="InterPro"/>
</dbReference>
<dbReference type="InterPro" id="IPR043502">
    <property type="entry name" value="DNA/RNA_pol_sf"/>
</dbReference>
<dbReference type="CDD" id="cd09274">
    <property type="entry name" value="RNase_HI_RT_Ty3"/>
    <property type="match status" value="1"/>
</dbReference>
<dbReference type="Gene3D" id="3.10.10.10">
    <property type="entry name" value="HIV Type 1 Reverse Transcriptase, subunit A, domain 1"/>
    <property type="match status" value="1"/>
</dbReference>
<organism evidence="2 3">
    <name type="scientific">Paramuricea clavata</name>
    <name type="common">Red gorgonian</name>
    <name type="synonym">Violescent sea-whip</name>
    <dbReference type="NCBI Taxonomy" id="317549"/>
    <lineage>
        <taxon>Eukaryota</taxon>
        <taxon>Metazoa</taxon>
        <taxon>Cnidaria</taxon>
        <taxon>Anthozoa</taxon>
        <taxon>Octocorallia</taxon>
        <taxon>Malacalcyonacea</taxon>
        <taxon>Plexauridae</taxon>
        <taxon>Paramuricea</taxon>
    </lineage>
</organism>
<dbReference type="Gene3D" id="3.30.420.10">
    <property type="entry name" value="Ribonuclease H-like superfamily/Ribonuclease H"/>
    <property type="match status" value="1"/>
</dbReference>
<dbReference type="InterPro" id="IPR041588">
    <property type="entry name" value="Integrase_H2C2"/>
</dbReference>
<dbReference type="Pfam" id="PF00078">
    <property type="entry name" value="RVT_1"/>
    <property type="match status" value="1"/>
</dbReference>